<dbReference type="PANTHER" id="PTHR10953">
    <property type="entry name" value="UBIQUITIN-ACTIVATING ENZYME E1"/>
    <property type="match status" value="1"/>
</dbReference>
<dbReference type="FunFam" id="1.10.10.2660:FF:000001">
    <property type="entry name" value="Ubiquitin-activating enzyme E1 1"/>
    <property type="match status" value="1"/>
</dbReference>
<protein>
    <recommendedName>
        <fullName evidence="4">E1 ubiquitin-activating enzyme</fullName>
        <ecNumber evidence="4">6.2.1.45</ecNumber>
    </recommendedName>
</protein>
<comment type="similarity">
    <text evidence="3">Belongs to the ubiquitin-activating E1 family.</text>
</comment>
<dbReference type="InterPro" id="IPR019572">
    <property type="entry name" value="UBA_E1_SCCH"/>
</dbReference>
<dbReference type="Gene3D" id="1.10.10.2660">
    <property type="entry name" value="Ubiquitin-activating enzyme E1, SCCH domain"/>
    <property type="match status" value="1"/>
</dbReference>
<dbReference type="InterPro" id="IPR045886">
    <property type="entry name" value="ThiF/MoeB/HesA"/>
</dbReference>
<dbReference type="InterPro" id="IPR042449">
    <property type="entry name" value="Ub-E1_IAD_1"/>
</dbReference>
<dbReference type="InterPro" id="IPR018965">
    <property type="entry name" value="Ub-activating_enz_E1_C"/>
</dbReference>
<dbReference type="InterPro" id="IPR000594">
    <property type="entry name" value="ThiF_NAD_FAD-bd"/>
</dbReference>
<keyword evidence="6" id="KW-0547">Nucleotide-binding</keyword>
<keyword evidence="5" id="KW-0436">Ligase</keyword>
<evidence type="ECO:0000256" key="9">
    <source>
        <dbReference type="SAM" id="MobiDB-lite"/>
    </source>
</evidence>
<dbReference type="InterPro" id="IPR042063">
    <property type="entry name" value="Ubi_acti_E1_SCCH"/>
</dbReference>
<evidence type="ECO:0000313" key="11">
    <source>
        <dbReference type="EMBL" id="KAJ5078832.1"/>
    </source>
</evidence>
<comment type="catalytic activity">
    <reaction evidence="1">
        <text>ATP + ubiquitin + [E1 ubiquitin-activating enzyme]-L-cysteine = AMP + diphosphate + S-ubiquitinyl-[E1 ubiquitin-activating enzyme]-L-cysteine.</text>
        <dbReference type="EC" id="6.2.1.45"/>
    </reaction>
</comment>
<dbReference type="EC" id="6.2.1.45" evidence="4"/>
<dbReference type="InterPro" id="IPR000011">
    <property type="entry name" value="UBQ/SUMO-activ_enz_E1-like"/>
</dbReference>
<organism evidence="11 12">
    <name type="scientific">Anaeramoeba ignava</name>
    <name type="common">Anaerobic marine amoeba</name>
    <dbReference type="NCBI Taxonomy" id="1746090"/>
    <lineage>
        <taxon>Eukaryota</taxon>
        <taxon>Metamonada</taxon>
        <taxon>Anaeramoebidae</taxon>
        <taxon>Anaeramoeba</taxon>
    </lineage>
</organism>
<evidence type="ECO:0000256" key="8">
    <source>
        <dbReference type="ARBA" id="ARBA00022840"/>
    </source>
</evidence>
<proteinExistence type="inferred from homology"/>
<evidence type="ECO:0000256" key="1">
    <source>
        <dbReference type="ARBA" id="ARBA00000488"/>
    </source>
</evidence>
<dbReference type="AlphaFoldDB" id="A0A9Q0LTV0"/>
<gene>
    <name evidence="11" type="ORF">M0811_04555</name>
</gene>
<dbReference type="GO" id="GO:0006511">
    <property type="term" value="P:ubiquitin-dependent protein catabolic process"/>
    <property type="evidence" value="ECO:0007669"/>
    <property type="project" value="TreeGrafter"/>
</dbReference>
<keyword evidence="12" id="KW-1185">Reference proteome</keyword>
<dbReference type="SMART" id="SM00985">
    <property type="entry name" value="UBA_e1_C"/>
    <property type="match status" value="1"/>
</dbReference>
<comment type="pathway">
    <text evidence="2">Protein modification; protein ubiquitination.</text>
</comment>
<dbReference type="Gene3D" id="3.50.50.80">
    <property type="entry name" value="Ubiquitin-activating enzyme E1, inactive adenylation domain, subdomain 1"/>
    <property type="match status" value="1"/>
</dbReference>
<dbReference type="FunFam" id="3.40.50.720:FF:000015">
    <property type="entry name" value="Ubiquitin-activating enzyme E1 1"/>
    <property type="match status" value="1"/>
</dbReference>
<evidence type="ECO:0000313" key="12">
    <source>
        <dbReference type="Proteomes" id="UP001149090"/>
    </source>
</evidence>
<dbReference type="FunFam" id="3.50.50.80:FF:000002">
    <property type="entry name" value="SUMO-activating enzyme subunit 2"/>
    <property type="match status" value="1"/>
</dbReference>
<dbReference type="PRINTS" id="PR01849">
    <property type="entry name" value="UBIQUITINACT"/>
</dbReference>
<dbReference type="SUPFAM" id="SSF69572">
    <property type="entry name" value="Activating enzymes of the ubiquitin-like proteins"/>
    <property type="match status" value="2"/>
</dbReference>
<dbReference type="GO" id="GO:0005737">
    <property type="term" value="C:cytoplasm"/>
    <property type="evidence" value="ECO:0007669"/>
    <property type="project" value="TreeGrafter"/>
</dbReference>
<dbReference type="EMBL" id="JAPDFW010000044">
    <property type="protein sequence ID" value="KAJ5078832.1"/>
    <property type="molecule type" value="Genomic_DNA"/>
</dbReference>
<dbReference type="FunFam" id="3.50.50.80:FF:000001">
    <property type="entry name" value="ubiquitin-like modifier-activating enzyme 1"/>
    <property type="match status" value="1"/>
</dbReference>
<evidence type="ECO:0000259" key="10">
    <source>
        <dbReference type="SMART" id="SM00985"/>
    </source>
</evidence>
<dbReference type="OMA" id="GANLHAF"/>
<dbReference type="InterPro" id="IPR042302">
    <property type="entry name" value="E1_FCCH_sf"/>
</dbReference>
<dbReference type="FunFam" id="2.40.30.180:FF:000001">
    <property type="entry name" value="ubiquitin-like modifier-activating enzyme 1"/>
    <property type="match status" value="1"/>
</dbReference>
<dbReference type="InterPro" id="IPR038252">
    <property type="entry name" value="UBA_E1_C_sf"/>
</dbReference>
<evidence type="ECO:0000256" key="5">
    <source>
        <dbReference type="ARBA" id="ARBA00022598"/>
    </source>
</evidence>
<dbReference type="Gene3D" id="3.40.50.720">
    <property type="entry name" value="NAD(P)-binding Rossmann-like Domain"/>
    <property type="match status" value="1"/>
</dbReference>
<evidence type="ECO:0000256" key="2">
    <source>
        <dbReference type="ARBA" id="ARBA00004906"/>
    </source>
</evidence>
<evidence type="ECO:0000256" key="3">
    <source>
        <dbReference type="ARBA" id="ARBA00005673"/>
    </source>
</evidence>
<dbReference type="PANTHER" id="PTHR10953:SF4">
    <property type="entry name" value="UBIQUITIN-ACTIVATING ENZYME E1 C-TERMINAL DOMAIN-CONTAINING PROTEIN"/>
    <property type="match status" value="1"/>
</dbReference>
<dbReference type="OrthoDB" id="10252231at2759"/>
<dbReference type="Gene3D" id="2.40.30.180">
    <property type="entry name" value="Ubiquitin-activating enzyme E1, FCCH domain"/>
    <property type="match status" value="1"/>
</dbReference>
<dbReference type="InterPro" id="IPR018075">
    <property type="entry name" value="UBQ-activ_enz_E1"/>
</dbReference>
<dbReference type="GO" id="GO:0005524">
    <property type="term" value="F:ATP binding"/>
    <property type="evidence" value="ECO:0007669"/>
    <property type="project" value="UniProtKB-KW"/>
</dbReference>
<dbReference type="InterPro" id="IPR035985">
    <property type="entry name" value="Ubiquitin-activating_enz"/>
</dbReference>
<feature type="region of interest" description="Disordered" evidence="9">
    <location>
        <begin position="335"/>
        <end position="401"/>
    </location>
</feature>
<evidence type="ECO:0000256" key="4">
    <source>
        <dbReference type="ARBA" id="ARBA00012990"/>
    </source>
</evidence>
<dbReference type="Gene3D" id="3.40.50.12550">
    <property type="entry name" value="Ubiquitin-activating enzyme E1, inactive adenylation domain, subdomain 2"/>
    <property type="match status" value="1"/>
</dbReference>
<sequence length="1085" mass="124617">MTDQKEKVEMDVDESLYSRQLLMLGKEAMQKMAEAKILLVGMSGLGVEIAKNIILAGVQQVAILDPETIELNDLSAQFFFTKEDIGKNRAEVSCPKLKELNEYVKVECVSNKLNEEFIKNYTVVVLCSQRSLSEILEIGEICHRNKIKFIVTDTMGVFGFCFNDFGEKFVVVDQRGEPPLTTMIGEITKEKNGRVTNNYASRHGFETGDHVIFSEIPGMTELNGQIREITVENPFEFTIGDTSNYGDYTFEGSGGYATQVFVPKEFDFKSIQESIIDPEFFISDSAKEERPIQLHIAIQAIYKYMEEKKLKRLDPHDEKAVEEIFKIIETIPKPKPKEEEKKEEEKIEEKKEDEKEDEKVEEKKTEMEIQKEEEEKKKKEEEEKKKKEEEEKIKKEEEEKKKQDEKDLITSLVYSFTGELSPMCAFFGGVIGQEVIKACSGKYTPIQQWMYYDATECLPKDYLKMPKEEFIPKTATRYATQISVLGNKVNDAVLNQRYFMIGAGAIGCEMLKNWAMMGLGSGKDGYIHLTDMDTIERSNLNRQFLFRPWDIQKLKAEVATNAAKKMNPEMKIMPHSDKVGKDTEEIYDDEFFESLTGVCNALDNIQARQYVDQRCVFYGKSLLESGTLGPKGNVQVVLPNKTLSYSDIVDPPEASIPQCTLHNFPNKIDHTIQWSRDMFEGLFHNRPKNMDSFIHEKDFIENLQKQPTQVGIETLDQLMQDLISKRPETFEQCVEWARNLFEEFFYNTIVQLLFTFPKDAQNSRGEPFWHGDKRPPNEIKFDMNNEIHLDFIISAANLRAQIYGIKEERDAEKIKQILPNCTVPKFTPRSGFKAQTDDNGEVVDVIDEALEDDTHFETLLKQLPEPEKFADQHFKIHKFEKDDDTNFHIDFITAASNLRAINYSIEPADRLRTKAIAGKIIPAIATTTACVTGLVCLELYKLVQTDKELDDFKDGFLNLALPFFGFSTPNPPFTTKMGNRDYEFSNWDQIRVKGDLTIQELEDYTIKNHKLSISMINVGNSLIYNSFNPKVAAERKPKKITELCESIAKIKISKKRKYLPLTVMFDDSETDESVDAPIVTLVLRD</sequence>
<dbReference type="GO" id="GO:0005634">
    <property type="term" value="C:nucleus"/>
    <property type="evidence" value="ECO:0007669"/>
    <property type="project" value="TreeGrafter"/>
</dbReference>
<evidence type="ECO:0000256" key="6">
    <source>
        <dbReference type="ARBA" id="ARBA00022741"/>
    </source>
</evidence>
<dbReference type="Proteomes" id="UP001149090">
    <property type="component" value="Unassembled WGS sequence"/>
</dbReference>
<keyword evidence="7" id="KW-0833">Ubl conjugation pathway</keyword>
<dbReference type="GO" id="GO:0004839">
    <property type="term" value="F:ubiquitin activating enzyme activity"/>
    <property type="evidence" value="ECO:0007669"/>
    <property type="project" value="UniProtKB-EC"/>
</dbReference>
<dbReference type="CDD" id="cd01490">
    <property type="entry name" value="Ube1_repeat2"/>
    <property type="match status" value="1"/>
</dbReference>
<keyword evidence="8" id="KW-0067">ATP-binding</keyword>
<feature type="domain" description="Ubiquitin-activating enzyme E1 C-terminal" evidence="10">
    <location>
        <begin position="952"/>
        <end position="1079"/>
    </location>
</feature>
<dbReference type="Pfam" id="PF10585">
    <property type="entry name" value="UBA_E1_SCCH"/>
    <property type="match status" value="1"/>
</dbReference>
<reference evidence="11" key="1">
    <citation type="submission" date="2022-10" db="EMBL/GenBank/DDBJ databases">
        <title>Novel sulphate-reducing endosymbionts in the free-living metamonad Anaeramoeba.</title>
        <authorList>
            <person name="Jerlstrom-Hultqvist J."/>
            <person name="Cepicka I."/>
            <person name="Gallot-Lavallee L."/>
            <person name="Salas-Leiva D."/>
            <person name="Curtis B.A."/>
            <person name="Zahonova K."/>
            <person name="Pipaliya S."/>
            <person name="Dacks J."/>
            <person name="Roger A.J."/>
        </authorList>
    </citation>
    <scope>NUCLEOTIDE SEQUENCE</scope>
    <source>
        <strain evidence="11">BMAN</strain>
    </source>
</reference>
<dbReference type="Pfam" id="PF00899">
    <property type="entry name" value="ThiF"/>
    <property type="match status" value="2"/>
</dbReference>
<dbReference type="Pfam" id="PF09358">
    <property type="entry name" value="E1_UFD"/>
    <property type="match status" value="1"/>
</dbReference>
<dbReference type="GO" id="GO:0006974">
    <property type="term" value="P:DNA damage response"/>
    <property type="evidence" value="ECO:0007669"/>
    <property type="project" value="TreeGrafter"/>
</dbReference>
<dbReference type="NCBIfam" id="TIGR01408">
    <property type="entry name" value="Ube1"/>
    <property type="match status" value="1"/>
</dbReference>
<comment type="caution">
    <text evidence="11">The sequence shown here is derived from an EMBL/GenBank/DDBJ whole genome shotgun (WGS) entry which is preliminary data.</text>
</comment>
<evidence type="ECO:0000256" key="7">
    <source>
        <dbReference type="ARBA" id="ARBA00022786"/>
    </source>
</evidence>
<accession>A0A9Q0LTV0</accession>
<dbReference type="Gene3D" id="3.10.290.60">
    <property type="entry name" value="Ubiquitin-activating enzyme E1, UFD domain"/>
    <property type="match status" value="1"/>
</dbReference>
<name>A0A9Q0LTV0_ANAIG</name>